<dbReference type="SUPFAM" id="SSF46894">
    <property type="entry name" value="C-terminal effector domain of the bipartite response regulators"/>
    <property type="match status" value="1"/>
</dbReference>
<dbReference type="SUPFAM" id="SSF55785">
    <property type="entry name" value="PYP-like sensor domain (PAS domain)"/>
    <property type="match status" value="1"/>
</dbReference>
<dbReference type="InterPro" id="IPR035965">
    <property type="entry name" value="PAS-like_dom_sf"/>
</dbReference>
<dbReference type="Pfam" id="PF00196">
    <property type="entry name" value="GerE"/>
    <property type="match status" value="1"/>
</dbReference>
<dbReference type="InterPro" id="IPR016032">
    <property type="entry name" value="Sig_transdc_resp-reg_C-effctor"/>
</dbReference>
<keyword evidence="2" id="KW-0238">DNA-binding</keyword>
<reference evidence="6 7" key="1">
    <citation type="submission" date="2019-07" db="EMBL/GenBank/DDBJ databases">
        <authorList>
            <person name="Cremers G."/>
        </authorList>
    </citation>
    <scope>NUCLEOTIDE SEQUENCE [LARGE SCALE GENOMIC DNA]</scope>
</reference>
<dbReference type="Proteomes" id="UP000334340">
    <property type="component" value="Unassembled WGS sequence"/>
</dbReference>
<feature type="domain" description="HTH luxR-type" evidence="4">
    <location>
        <begin position="153"/>
        <end position="218"/>
    </location>
</feature>
<dbReference type="PANTHER" id="PTHR44688">
    <property type="entry name" value="DNA-BINDING TRANSCRIPTIONAL ACTIVATOR DEVR_DOSR"/>
    <property type="match status" value="1"/>
</dbReference>
<dbReference type="EMBL" id="CABIKM010000019">
    <property type="protein sequence ID" value="VUZ84838.1"/>
    <property type="molecule type" value="Genomic_DNA"/>
</dbReference>
<dbReference type="InterPro" id="IPR036388">
    <property type="entry name" value="WH-like_DNA-bd_sf"/>
</dbReference>
<keyword evidence="7" id="KW-1185">Reference proteome</keyword>
<evidence type="ECO:0000313" key="7">
    <source>
        <dbReference type="Proteomes" id="UP000334340"/>
    </source>
</evidence>
<evidence type="ECO:0000259" key="5">
    <source>
        <dbReference type="PROSITE" id="PS50112"/>
    </source>
</evidence>
<dbReference type="CDD" id="cd00130">
    <property type="entry name" value="PAS"/>
    <property type="match status" value="1"/>
</dbReference>
<evidence type="ECO:0000313" key="6">
    <source>
        <dbReference type="EMBL" id="VUZ84838.1"/>
    </source>
</evidence>
<keyword evidence="3" id="KW-0804">Transcription</keyword>
<dbReference type="Gene3D" id="1.10.10.10">
    <property type="entry name" value="Winged helix-like DNA-binding domain superfamily/Winged helix DNA-binding domain"/>
    <property type="match status" value="1"/>
</dbReference>
<dbReference type="PROSITE" id="PS00622">
    <property type="entry name" value="HTH_LUXR_1"/>
    <property type="match status" value="1"/>
</dbReference>
<gene>
    <name evidence="6" type="primary">gerE</name>
    <name evidence="6" type="ORF">MELA_01213</name>
</gene>
<dbReference type="SMART" id="SM00421">
    <property type="entry name" value="HTH_LUXR"/>
    <property type="match status" value="1"/>
</dbReference>
<dbReference type="GO" id="GO:0006355">
    <property type="term" value="P:regulation of DNA-templated transcription"/>
    <property type="evidence" value="ECO:0007669"/>
    <property type="project" value="InterPro"/>
</dbReference>
<dbReference type="Gene3D" id="3.30.450.20">
    <property type="entry name" value="PAS domain"/>
    <property type="match status" value="1"/>
</dbReference>
<dbReference type="PROSITE" id="PS50043">
    <property type="entry name" value="HTH_LUXR_2"/>
    <property type="match status" value="1"/>
</dbReference>
<sequence>MYNPLEFLSNTADGVLAVDQEQRIVFWNKAAERLLGFQAKEMLGRFCHDVIGGCDESGQQLCKSGCLQQLRDATPGGVADRNILVATKTSQQVWLNVSTVLVPSSRRHLCALVHLFRDVTAQKEPTHSIQQVVDALSKLSATQATARPVNDARRSTSSDLTRREKEILRLIASGHTTKAIAQALYISPATVRNHIHSVLTKLGARHRLEAVLLAASHHTL</sequence>
<evidence type="ECO:0000256" key="2">
    <source>
        <dbReference type="ARBA" id="ARBA00023125"/>
    </source>
</evidence>
<protein>
    <submittedName>
        <fullName evidence="6">Spore germination protein GerE</fullName>
    </submittedName>
</protein>
<dbReference type="PRINTS" id="PR00038">
    <property type="entry name" value="HTHLUXR"/>
</dbReference>
<accession>A0A564ZJW6</accession>
<dbReference type="InterPro" id="IPR000014">
    <property type="entry name" value="PAS"/>
</dbReference>
<feature type="domain" description="PAS" evidence="5">
    <location>
        <begin position="1"/>
        <end position="45"/>
    </location>
</feature>
<dbReference type="Pfam" id="PF13426">
    <property type="entry name" value="PAS_9"/>
    <property type="match status" value="1"/>
</dbReference>
<keyword evidence="1" id="KW-0805">Transcription regulation</keyword>
<dbReference type="CDD" id="cd06170">
    <property type="entry name" value="LuxR_C_like"/>
    <property type="match status" value="1"/>
</dbReference>
<organism evidence="6 7">
    <name type="scientific">Candidatus Methylomirabilis lanthanidiphila</name>
    <dbReference type="NCBI Taxonomy" id="2211376"/>
    <lineage>
        <taxon>Bacteria</taxon>
        <taxon>Candidatus Methylomirabilota</taxon>
        <taxon>Candidatus Methylomirabilia</taxon>
        <taxon>Candidatus Methylomirabilales</taxon>
        <taxon>Candidatus Methylomirabilaceae</taxon>
        <taxon>Candidatus Methylomirabilis</taxon>
    </lineage>
</organism>
<evidence type="ECO:0000256" key="1">
    <source>
        <dbReference type="ARBA" id="ARBA00023015"/>
    </source>
</evidence>
<dbReference type="InterPro" id="IPR000792">
    <property type="entry name" value="Tscrpt_reg_LuxR_C"/>
</dbReference>
<dbReference type="NCBIfam" id="TIGR00229">
    <property type="entry name" value="sensory_box"/>
    <property type="match status" value="1"/>
</dbReference>
<dbReference type="AlphaFoldDB" id="A0A564ZJW6"/>
<proteinExistence type="predicted"/>
<dbReference type="GO" id="GO:0003677">
    <property type="term" value="F:DNA binding"/>
    <property type="evidence" value="ECO:0007669"/>
    <property type="project" value="UniProtKB-KW"/>
</dbReference>
<evidence type="ECO:0000259" key="4">
    <source>
        <dbReference type="PROSITE" id="PS50043"/>
    </source>
</evidence>
<dbReference type="PANTHER" id="PTHR44688:SF16">
    <property type="entry name" value="DNA-BINDING TRANSCRIPTIONAL ACTIVATOR DEVR_DOSR"/>
    <property type="match status" value="1"/>
</dbReference>
<dbReference type="PROSITE" id="PS50112">
    <property type="entry name" value="PAS"/>
    <property type="match status" value="1"/>
</dbReference>
<name>A0A564ZJW6_9BACT</name>
<dbReference type="SMART" id="SM00091">
    <property type="entry name" value="PAS"/>
    <property type="match status" value="1"/>
</dbReference>
<evidence type="ECO:0000256" key="3">
    <source>
        <dbReference type="ARBA" id="ARBA00023163"/>
    </source>
</evidence>